<gene>
    <name evidence="1" type="ORF">H9786_06610</name>
</gene>
<organism evidence="1 2">
    <name type="scientific">Candidatus Brachybacterium merdavium</name>
    <dbReference type="NCBI Taxonomy" id="2838513"/>
    <lineage>
        <taxon>Bacteria</taxon>
        <taxon>Bacillati</taxon>
        <taxon>Actinomycetota</taxon>
        <taxon>Actinomycetes</taxon>
        <taxon>Micrococcales</taxon>
        <taxon>Dermabacteraceae</taxon>
        <taxon>Brachybacterium</taxon>
    </lineage>
</organism>
<accession>A0A9D2RNB8</accession>
<protein>
    <submittedName>
        <fullName evidence="1">Uncharacterized protein</fullName>
    </submittedName>
</protein>
<reference evidence="1" key="2">
    <citation type="submission" date="2021-04" db="EMBL/GenBank/DDBJ databases">
        <authorList>
            <person name="Gilroy R."/>
        </authorList>
    </citation>
    <scope>NUCLEOTIDE SEQUENCE</scope>
    <source>
        <strain evidence="1">ChiHjej13B12-24818</strain>
    </source>
</reference>
<evidence type="ECO:0000313" key="2">
    <source>
        <dbReference type="Proteomes" id="UP000823823"/>
    </source>
</evidence>
<dbReference type="AlphaFoldDB" id="A0A9D2RNB8"/>
<evidence type="ECO:0000313" key="1">
    <source>
        <dbReference type="EMBL" id="HJB10189.1"/>
    </source>
</evidence>
<reference evidence="1" key="1">
    <citation type="journal article" date="2021" name="PeerJ">
        <title>Extensive microbial diversity within the chicken gut microbiome revealed by metagenomics and culture.</title>
        <authorList>
            <person name="Gilroy R."/>
            <person name="Ravi A."/>
            <person name="Getino M."/>
            <person name="Pursley I."/>
            <person name="Horton D.L."/>
            <person name="Alikhan N.F."/>
            <person name="Baker D."/>
            <person name="Gharbi K."/>
            <person name="Hall N."/>
            <person name="Watson M."/>
            <person name="Adriaenssens E.M."/>
            <person name="Foster-Nyarko E."/>
            <person name="Jarju S."/>
            <person name="Secka A."/>
            <person name="Antonio M."/>
            <person name="Oren A."/>
            <person name="Chaudhuri R.R."/>
            <person name="La Ragione R."/>
            <person name="Hildebrand F."/>
            <person name="Pallen M.J."/>
        </authorList>
    </citation>
    <scope>NUCLEOTIDE SEQUENCE</scope>
    <source>
        <strain evidence="1">ChiHjej13B12-24818</strain>
    </source>
</reference>
<proteinExistence type="predicted"/>
<dbReference type="EMBL" id="DWZH01000045">
    <property type="protein sequence ID" value="HJB10189.1"/>
    <property type="molecule type" value="Genomic_DNA"/>
</dbReference>
<comment type="caution">
    <text evidence="1">The sequence shown here is derived from an EMBL/GenBank/DDBJ whole genome shotgun (WGS) entry which is preliminary data.</text>
</comment>
<name>A0A9D2RNB8_9MICO</name>
<dbReference type="Proteomes" id="UP000823823">
    <property type="component" value="Unassembled WGS sequence"/>
</dbReference>
<sequence length="54" mass="5532">MSLAAAVVALAVVTLVVVLSGPLRPSPEDRPHLGRIRAVSAVAVLQHSVPPELA</sequence>